<organism evidence="2 3">
    <name type="scientific">Caerostris extrusa</name>
    <name type="common">Bark spider</name>
    <name type="synonym">Caerostris bankana</name>
    <dbReference type="NCBI Taxonomy" id="172846"/>
    <lineage>
        <taxon>Eukaryota</taxon>
        <taxon>Metazoa</taxon>
        <taxon>Ecdysozoa</taxon>
        <taxon>Arthropoda</taxon>
        <taxon>Chelicerata</taxon>
        <taxon>Arachnida</taxon>
        <taxon>Araneae</taxon>
        <taxon>Araneomorphae</taxon>
        <taxon>Entelegynae</taxon>
        <taxon>Araneoidea</taxon>
        <taxon>Araneidae</taxon>
        <taxon>Caerostris</taxon>
    </lineage>
</organism>
<dbReference type="SUPFAM" id="SSF48726">
    <property type="entry name" value="Immunoglobulin"/>
    <property type="match status" value="1"/>
</dbReference>
<feature type="domain" description="Ig-like" evidence="1">
    <location>
        <begin position="82"/>
        <end position="203"/>
    </location>
</feature>
<dbReference type="PROSITE" id="PS50835">
    <property type="entry name" value="IG_LIKE"/>
    <property type="match status" value="1"/>
</dbReference>
<dbReference type="Pfam" id="PF07686">
    <property type="entry name" value="V-set"/>
    <property type="match status" value="1"/>
</dbReference>
<name>A0AAV4NJH2_CAEEX</name>
<dbReference type="AlphaFoldDB" id="A0AAV4NJH2"/>
<dbReference type="EMBL" id="BPLR01003380">
    <property type="protein sequence ID" value="GIX83885.1"/>
    <property type="molecule type" value="Genomic_DNA"/>
</dbReference>
<proteinExistence type="predicted"/>
<dbReference type="InterPro" id="IPR007110">
    <property type="entry name" value="Ig-like_dom"/>
</dbReference>
<accession>A0AAV4NJH2</accession>
<dbReference type="PANTHER" id="PTHR23278">
    <property type="entry name" value="SIDESTEP PROTEIN"/>
    <property type="match status" value="1"/>
</dbReference>
<evidence type="ECO:0000313" key="3">
    <source>
        <dbReference type="Proteomes" id="UP001054945"/>
    </source>
</evidence>
<dbReference type="Proteomes" id="UP001054945">
    <property type="component" value="Unassembled WGS sequence"/>
</dbReference>
<reference evidence="2 3" key="1">
    <citation type="submission" date="2021-06" db="EMBL/GenBank/DDBJ databases">
        <title>Caerostris extrusa draft genome.</title>
        <authorList>
            <person name="Kono N."/>
            <person name="Arakawa K."/>
        </authorList>
    </citation>
    <scope>NUCLEOTIDE SEQUENCE [LARGE SCALE GENOMIC DNA]</scope>
</reference>
<gene>
    <name evidence="2" type="primary">Nphs1_1</name>
    <name evidence="2" type="ORF">CEXT_668901</name>
</gene>
<keyword evidence="3" id="KW-1185">Reference proteome</keyword>
<evidence type="ECO:0000259" key="1">
    <source>
        <dbReference type="PROSITE" id="PS50835"/>
    </source>
</evidence>
<protein>
    <submittedName>
        <fullName evidence="2">Nephrin</fullName>
    </submittedName>
</protein>
<dbReference type="PANTHER" id="PTHR23278:SF19">
    <property type="entry name" value="OBSCURIN"/>
    <property type="match status" value="1"/>
</dbReference>
<dbReference type="InterPro" id="IPR013106">
    <property type="entry name" value="Ig_V-set"/>
</dbReference>
<evidence type="ECO:0000313" key="2">
    <source>
        <dbReference type="EMBL" id="GIX83885.1"/>
    </source>
</evidence>
<dbReference type="Gene3D" id="2.60.40.10">
    <property type="entry name" value="Immunoglobulins"/>
    <property type="match status" value="1"/>
</dbReference>
<dbReference type="InterPro" id="IPR013783">
    <property type="entry name" value="Ig-like_fold"/>
</dbReference>
<sequence>MPAGLSFKQDRKGNGAESLICCYYSEVEKELFCERTHRSRKEPEKSHLTVINLPGGEDIVPDLQRRTLKSYFPPKRFRISVPGIKIKSSSNLDDTTEFPEIHAIIGSTVYLPCPLSPPASDDAIALVLWYRLDLANPIYTLDARSVPSEAKHFSSKVLGSRAYFNVSRGAFAHIKLEPVEEDDEGEYRCRIDYKKRQNTESFSKTECYSTCKKFL</sequence>
<dbReference type="InterPro" id="IPR036179">
    <property type="entry name" value="Ig-like_dom_sf"/>
</dbReference>
<comment type="caution">
    <text evidence="2">The sequence shown here is derived from an EMBL/GenBank/DDBJ whole genome shotgun (WGS) entry which is preliminary data.</text>
</comment>